<reference evidence="1" key="1">
    <citation type="submission" date="2021-01" db="EMBL/GenBank/DDBJ databases">
        <authorList>
            <person name="Corre E."/>
            <person name="Pelletier E."/>
            <person name="Niang G."/>
            <person name="Scheremetjew M."/>
            <person name="Finn R."/>
            <person name="Kale V."/>
            <person name="Holt S."/>
            <person name="Cochrane G."/>
            <person name="Meng A."/>
            <person name="Brown T."/>
            <person name="Cohen L."/>
        </authorList>
    </citation>
    <scope>NUCLEOTIDE SEQUENCE</scope>
    <source>
        <strain evidence="1">S3</strain>
    </source>
</reference>
<sequence>MNVHLVRDLFRFVVVDARRLWFDDSLLADQHGRVTDGEIDLDEVRSGCVFAAGDIGGAILVGAGHFVPTVHLNLQLNFLEGFLLLGVEVVVHLLSHQLEEHRILLHLRQQLGSVLLHDAFDLPVALGCSLDLDLDLSDFVNEASRHGVVAGGLDAFDNFLAVGELNSDVVLLLFLKEFGLEEEHLLVDVLLSHLPLLHLLLGFLPRFLQQIPSLFVLLQFQVHTDIVAQVLSSLV</sequence>
<protein>
    <recommendedName>
        <fullName evidence="2">NAD-specific glutamate dehydrogenase</fullName>
    </recommendedName>
</protein>
<evidence type="ECO:0008006" key="2">
    <source>
        <dbReference type="Google" id="ProtNLM"/>
    </source>
</evidence>
<evidence type="ECO:0000313" key="1">
    <source>
        <dbReference type="EMBL" id="CAE0327707.1"/>
    </source>
</evidence>
<proteinExistence type="predicted"/>
<name>A0A7S3IMS0_9SPIT</name>
<dbReference type="AlphaFoldDB" id="A0A7S3IMS0"/>
<organism evidence="1">
    <name type="scientific">Strombidium inclinatum</name>
    <dbReference type="NCBI Taxonomy" id="197538"/>
    <lineage>
        <taxon>Eukaryota</taxon>
        <taxon>Sar</taxon>
        <taxon>Alveolata</taxon>
        <taxon>Ciliophora</taxon>
        <taxon>Intramacronucleata</taxon>
        <taxon>Spirotrichea</taxon>
        <taxon>Oligotrichia</taxon>
        <taxon>Strombidiidae</taxon>
        <taxon>Strombidium</taxon>
    </lineage>
</organism>
<gene>
    <name evidence="1" type="ORF">SINC0208_LOCUS8334</name>
</gene>
<accession>A0A7S3IMS0</accession>
<dbReference type="EMBL" id="HBIH01021025">
    <property type="protein sequence ID" value="CAE0327707.1"/>
    <property type="molecule type" value="Transcribed_RNA"/>
</dbReference>